<sequence length="68" mass="7664">MTEYGLSGIAAEVSSFANQCLMDKRGYKHINEILLNTEVDEITKEPLIKCDDGTDRVILMYKKSVLPN</sequence>
<keyword evidence="2" id="KW-1185">Reference proteome</keyword>
<protein>
    <submittedName>
        <fullName evidence="1">Uncharacterized protein</fullName>
    </submittedName>
</protein>
<dbReference type="AlphaFoldDB" id="A0A9P1N7X0"/>
<proteinExistence type="predicted"/>
<dbReference type="Proteomes" id="UP001152747">
    <property type="component" value="Unassembled WGS sequence"/>
</dbReference>
<dbReference type="EMBL" id="CANHGI010000005">
    <property type="protein sequence ID" value="CAI5451376.1"/>
    <property type="molecule type" value="Genomic_DNA"/>
</dbReference>
<gene>
    <name evidence="1" type="ORF">CAMP_LOCUS14013</name>
</gene>
<comment type="caution">
    <text evidence="1">The sequence shown here is derived from an EMBL/GenBank/DDBJ whole genome shotgun (WGS) entry which is preliminary data.</text>
</comment>
<accession>A0A9P1N7X0</accession>
<organism evidence="1 2">
    <name type="scientific">Caenorhabditis angaria</name>
    <dbReference type="NCBI Taxonomy" id="860376"/>
    <lineage>
        <taxon>Eukaryota</taxon>
        <taxon>Metazoa</taxon>
        <taxon>Ecdysozoa</taxon>
        <taxon>Nematoda</taxon>
        <taxon>Chromadorea</taxon>
        <taxon>Rhabditida</taxon>
        <taxon>Rhabditina</taxon>
        <taxon>Rhabditomorpha</taxon>
        <taxon>Rhabditoidea</taxon>
        <taxon>Rhabditidae</taxon>
        <taxon>Peloderinae</taxon>
        <taxon>Caenorhabditis</taxon>
    </lineage>
</organism>
<dbReference type="Gene3D" id="3.40.630.30">
    <property type="match status" value="1"/>
</dbReference>
<reference evidence="1" key="1">
    <citation type="submission" date="2022-11" db="EMBL/GenBank/DDBJ databases">
        <authorList>
            <person name="Kikuchi T."/>
        </authorList>
    </citation>
    <scope>NUCLEOTIDE SEQUENCE</scope>
    <source>
        <strain evidence="1">PS1010</strain>
    </source>
</reference>
<evidence type="ECO:0000313" key="1">
    <source>
        <dbReference type="EMBL" id="CAI5451376.1"/>
    </source>
</evidence>
<name>A0A9P1N7X0_9PELO</name>
<evidence type="ECO:0000313" key="2">
    <source>
        <dbReference type="Proteomes" id="UP001152747"/>
    </source>
</evidence>
<dbReference type="OrthoDB" id="41532at2759"/>